<feature type="compositionally biased region" description="Polar residues" evidence="1">
    <location>
        <begin position="249"/>
        <end position="266"/>
    </location>
</feature>
<dbReference type="Pfam" id="PF03190">
    <property type="entry name" value="Thioredox_DsbH"/>
    <property type="match status" value="1"/>
</dbReference>
<organism evidence="3">
    <name type="scientific">Eremomyces bilateralis CBS 781.70</name>
    <dbReference type="NCBI Taxonomy" id="1392243"/>
    <lineage>
        <taxon>Eukaryota</taxon>
        <taxon>Fungi</taxon>
        <taxon>Dikarya</taxon>
        <taxon>Ascomycota</taxon>
        <taxon>Pezizomycotina</taxon>
        <taxon>Dothideomycetes</taxon>
        <taxon>Dothideomycetes incertae sedis</taxon>
        <taxon>Eremomycetales</taxon>
        <taxon>Eremomycetaceae</taxon>
        <taxon>Eremomyces</taxon>
    </lineage>
</organism>
<proteinExistence type="predicted"/>
<keyword evidence="4" id="KW-1185">Reference proteome</keyword>
<feature type="region of interest" description="Disordered" evidence="1">
    <location>
        <begin position="144"/>
        <end position="180"/>
    </location>
</feature>
<evidence type="ECO:0000313" key="3">
    <source>
        <dbReference type="EMBL" id="KAF1810069.1"/>
    </source>
</evidence>
<dbReference type="GO" id="GO:0003824">
    <property type="term" value="F:catalytic activity"/>
    <property type="evidence" value="ECO:0007669"/>
    <property type="project" value="UniProtKB-ARBA"/>
</dbReference>
<evidence type="ECO:0000313" key="5">
    <source>
        <dbReference type="RefSeq" id="XP_033531700.1"/>
    </source>
</evidence>
<dbReference type="OrthoDB" id="1923667at2759"/>
<gene>
    <name evidence="3 5" type="ORF">P152DRAFT_451448</name>
</gene>
<evidence type="ECO:0000259" key="2">
    <source>
        <dbReference type="Pfam" id="PF03190"/>
    </source>
</evidence>
<reference evidence="3 5" key="1">
    <citation type="submission" date="2020-01" db="EMBL/GenBank/DDBJ databases">
        <authorList>
            <consortium name="DOE Joint Genome Institute"/>
            <person name="Haridas S."/>
            <person name="Albert R."/>
            <person name="Binder M."/>
            <person name="Bloem J."/>
            <person name="Labutti K."/>
            <person name="Salamov A."/>
            <person name="Andreopoulos B."/>
            <person name="Baker S.E."/>
            <person name="Barry K."/>
            <person name="Bills G."/>
            <person name="Bluhm B.H."/>
            <person name="Cannon C."/>
            <person name="Castanera R."/>
            <person name="Culley D.E."/>
            <person name="Daum C."/>
            <person name="Ezra D."/>
            <person name="Gonzalez J.B."/>
            <person name="Henrissat B."/>
            <person name="Kuo A."/>
            <person name="Liang C."/>
            <person name="Lipzen A."/>
            <person name="Lutzoni F."/>
            <person name="Magnuson J."/>
            <person name="Mondo S."/>
            <person name="Nolan M."/>
            <person name="Ohm R."/>
            <person name="Pangilinan J."/>
            <person name="Park H.-J."/>
            <person name="Ramirez L."/>
            <person name="Alfaro M."/>
            <person name="Sun H."/>
            <person name="Tritt A."/>
            <person name="Yoshinaga Y."/>
            <person name="Zwiers L.-H."/>
            <person name="Turgeon B.G."/>
            <person name="Goodwin S.B."/>
            <person name="Spatafora J.W."/>
            <person name="Crous P.W."/>
            <person name="Grigoriev I.V."/>
        </authorList>
    </citation>
    <scope>NUCLEOTIDE SEQUENCE</scope>
    <source>
        <strain evidence="3 5">CBS 781.70</strain>
    </source>
</reference>
<dbReference type="InterPro" id="IPR012341">
    <property type="entry name" value="6hp_glycosidase-like_sf"/>
</dbReference>
<dbReference type="AlphaFoldDB" id="A0A6G1FWR3"/>
<dbReference type="Gene3D" id="3.40.30.10">
    <property type="entry name" value="Glutaredoxin"/>
    <property type="match status" value="1"/>
</dbReference>
<dbReference type="InterPro" id="IPR024705">
    <property type="entry name" value="Ssp411"/>
</dbReference>
<dbReference type="Proteomes" id="UP000504638">
    <property type="component" value="Unplaced"/>
</dbReference>
<dbReference type="PANTHER" id="PTHR42899:SF1">
    <property type="entry name" value="SPERMATOGENESIS-ASSOCIATED PROTEIN 20"/>
    <property type="match status" value="1"/>
</dbReference>
<dbReference type="GeneID" id="54418798"/>
<reference evidence="5" key="2">
    <citation type="submission" date="2020-04" db="EMBL/GenBank/DDBJ databases">
        <authorList>
            <consortium name="NCBI Genome Project"/>
        </authorList>
    </citation>
    <scope>NUCLEOTIDE SEQUENCE</scope>
    <source>
        <strain evidence="5">CBS 781.70</strain>
    </source>
</reference>
<feature type="region of interest" description="Disordered" evidence="1">
    <location>
        <begin position="707"/>
        <end position="746"/>
    </location>
</feature>
<sequence>MASAHDGAENVEGGLKLANRAAESNSQYIQSHKNDLVAWQLWDAKTLELVRTSGRLVFLSIGYASCHWCHVMAAETFSDPPTVNILNDSFIPIIVDRDDRPDLDRIYMNYVQATTATGGWPLNVFLTPSLAPIFGGTYFPPRRAGAGGRSGTSAPSGTARHAGKFQRPDPTDTGNTGAASGAVAPPTFVAILQHLKTVWDADRAGCEATARHIVKQLSDFAAEGMISREGRRESFINLQALNKSDRSDSTNTNTGSASGASATETVSGQEKIEFLPLTHAPPPEQFVEFEDDPAQMLELDLLDEAYEHFLGRFDNAFGGFGTNPKFPTPINLQFLLRLGVWSEPVQDLVGEAGVTRARAMALQTLDALSLSALCDQLEGGFHRYSVSRDWNVPHFEKMLYDQALLLSTYTDAWVLTKEARYLDAVKGLAAYLLEGPLVAKEEAVAGAFYSAEDADSAAHPTEQAKREGAFYLWGKWELNKVFGEDSRDAEILARHFGVVDAGNIPEEFDSEEEFRDLNVLAVKVPATKLAEEFSVSEEEVQKLITEGKEKLRVYRSERGRPDVDKKVVAGWNGLAIGALARASRAIDASDSVPDLAAKLQQAAIKATNVLKQSLVDDSGRLYRSWGDGRRGDAEGFAEDYTYLIWGSIELHQTTGDAGILEWATDLMETYISLFHDTHHEGFFATSAPSSAPDPSSLFHPSYLTSTFPTTSTPTPSSPTYAPDASPSRHASLTEPPSLTRTPTAPSSELILRLKDGMDTAEPSANGMTAQNLFRLSALLTRVSARRGSTHDPAPSTHAQQSNRYDRLAKRTLLAFEAEAMQHPGLFASLLEAVVMAREGVGRLSVVGEGEGVQREVRRCWANRNVMVGDCWVVERVGKEVEGGVRVEVCEAAGKRCRVVGVEEVERLK</sequence>
<dbReference type="Gene3D" id="1.50.10.10">
    <property type="match status" value="1"/>
</dbReference>
<feature type="compositionally biased region" description="Polar residues" evidence="1">
    <location>
        <begin position="728"/>
        <end position="746"/>
    </location>
</feature>
<dbReference type="SUPFAM" id="SSF48208">
    <property type="entry name" value="Six-hairpin glycosidases"/>
    <property type="match status" value="1"/>
</dbReference>
<dbReference type="GO" id="GO:0005975">
    <property type="term" value="P:carbohydrate metabolic process"/>
    <property type="evidence" value="ECO:0007669"/>
    <property type="project" value="InterPro"/>
</dbReference>
<protein>
    <recommendedName>
        <fullName evidence="2">Spermatogenesis-associated protein 20-like TRX domain-containing protein</fullName>
    </recommendedName>
</protein>
<feature type="compositionally biased region" description="Low complexity" evidence="1">
    <location>
        <begin position="707"/>
        <end position="727"/>
    </location>
</feature>
<feature type="region of interest" description="Disordered" evidence="1">
    <location>
        <begin position="784"/>
        <end position="803"/>
    </location>
</feature>
<feature type="region of interest" description="Disordered" evidence="1">
    <location>
        <begin position="240"/>
        <end position="266"/>
    </location>
</feature>
<dbReference type="InterPro" id="IPR008928">
    <property type="entry name" value="6-hairpin_glycosidase_sf"/>
</dbReference>
<dbReference type="RefSeq" id="XP_033531700.1">
    <property type="nucleotide sequence ID" value="XM_033678228.1"/>
</dbReference>
<feature type="domain" description="Spermatogenesis-associated protein 20-like TRX" evidence="2">
    <location>
        <begin position="19"/>
        <end position="143"/>
    </location>
</feature>
<name>A0A6G1FWR3_9PEZI</name>
<reference evidence="5" key="3">
    <citation type="submission" date="2025-04" db="UniProtKB">
        <authorList>
            <consortium name="RefSeq"/>
        </authorList>
    </citation>
    <scope>IDENTIFICATION</scope>
    <source>
        <strain evidence="5">CBS 781.70</strain>
    </source>
</reference>
<dbReference type="PANTHER" id="PTHR42899">
    <property type="entry name" value="SPERMATOGENESIS-ASSOCIATED PROTEIN 20"/>
    <property type="match status" value="1"/>
</dbReference>
<dbReference type="InterPro" id="IPR004879">
    <property type="entry name" value="Ssp411-like_TRX"/>
</dbReference>
<dbReference type="InterPro" id="IPR036249">
    <property type="entry name" value="Thioredoxin-like_sf"/>
</dbReference>
<dbReference type="SUPFAM" id="SSF52833">
    <property type="entry name" value="Thioredoxin-like"/>
    <property type="match status" value="1"/>
</dbReference>
<accession>A0A6G1FWR3</accession>
<dbReference type="EMBL" id="ML975168">
    <property type="protein sequence ID" value="KAF1810069.1"/>
    <property type="molecule type" value="Genomic_DNA"/>
</dbReference>
<evidence type="ECO:0000313" key="4">
    <source>
        <dbReference type="Proteomes" id="UP000504638"/>
    </source>
</evidence>
<evidence type="ECO:0000256" key="1">
    <source>
        <dbReference type="SAM" id="MobiDB-lite"/>
    </source>
</evidence>